<evidence type="ECO:0000313" key="2">
    <source>
        <dbReference type="EMBL" id="KAG5630308.1"/>
    </source>
</evidence>
<dbReference type="AlphaFoldDB" id="A0A9J6B0W7"/>
<keyword evidence="3" id="KW-1185">Reference proteome</keyword>
<comment type="caution">
    <text evidence="2">The sequence shown here is derived from an EMBL/GenBank/DDBJ whole genome shotgun (WGS) entry which is preliminary data.</text>
</comment>
<evidence type="ECO:0000313" key="3">
    <source>
        <dbReference type="Proteomes" id="UP000824120"/>
    </source>
</evidence>
<feature type="transmembrane region" description="Helical" evidence="1">
    <location>
        <begin position="19"/>
        <end position="38"/>
    </location>
</feature>
<dbReference type="EMBL" id="JACXVP010000001">
    <property type="protein sequence ID" value="KAG5630308.1"/>
    <property type="molecule type" value="Genomic_DNA"/>
</dbReference>
<evidence type="ECO:0000256" key="1">
    <source>
        <dbReference type="SAM" id="Phobius"/>
    </source>
</evidence>
<organism evidence="2 3">
    <name type="scientific">Solanum commersonii</name>
    <name type="common">Commerson's wild potato</name>
    <name type="synonym">Commerson's nightshade</name>
    <dbReference type="NCBI Taxonomy" id="4109"/>
    <lineage>
        <taxon>Eukaryota</taxon>
        <taxon>Viridiplantae</taxon>
        <taxon>Streptophyta</taxon>
        <taxon>Embryophyta</taxon>
        <taxon>Tracheophyta</taxon>
        <taxon>Spermatophyta</taxon>
        <taxon>Magnoliopsida</taxon>
        <taxon>eudicotyledons</taxon>
        <taxon>Gunneridae</taxon>
        <taxon>Pentapetalae</taxon>
        <taxon>asterids</taxon>
        <taxon>lamiids</taxon>
        <taxon>Solanales</taxon>
        <taxon>Solanaceae</taxon>
        <taxon>Solanoideae</taxon>
        <taxon>Solaneae</taxon>
        <taxon>Solanum</taxon>
    </lineage>
</organism>
<reference evidence="2 3" key="1">
    <citation type="submission" date="2020-09" db="EMBL/GenBank/DDBJ databases">
        <title>De no assembly of potato wild relative species, Solanum commersonii.</title>
        <authorList>
            <person name="Cho K."/>
        </authorList>
    </citation>
    <scope>NUCLEOTIDE SEQUENCE [LARGE SCALE GENOMIC DNA]</scope>
    <source>
        <strain evidence="2">LZ3.2</strain>
        <tissue evidence="2">Leaf</tissue>
    </source>
</reference>
<keyword evidence="1" id="KW-0472">Membrane</keyword>
<keyword evidence="1" id="KW-0812">Transmembrane</keyword>
<dbReference type="Proteomes" id="UP000824120">
    <property type="component" value="Chromosome 1"/>
</dbReference>
<accession>A0A9J6B0W7</accession>
<name>A0A9J6B0W7_SOLCO</name>
<dbReference type="OrthoDB" id="1742963at2759"/>
<keyword evidence="1" id="KW-1133">Transmembrane helix</keyword>
<proteinExistence type="predicted"/>
<gene>
    <name evidence="2" type="ORF">H5410_002025</name>
</gene>
<protein>
    <submittedName>
        <fullName evidence="2">Uncharacterized protein</fullName>
    </submittedName>
</protein>
<sequence>MNENVICFLLVVKKCYCPAVYRAYLYMLYLLLFLLNMLTGRSKQWATWEKVCLPRTKDGLGFISTGDVSKAMYSKLWWKFRTQSSLSANFIWNKYC</sequence>